<evidence type="ECO:0000313" key="1">
    <source>
        <dbReference type="EMBL" id="CAD6255769.1"/>
    </source>
</evidence>
<name>A0A811QEF3_9POAL</name>
<dbReference type="AlphaFoldDB" id="A0A811QEF3"/>
<organism evidence="1 2">
    <name type="scientific">Miscanthus lutarioriparius</name>
    <dbReference type="NCBI Taxonomy" id="422564"/>
    <lineage>
        <taxon>Eukaryota</taxon>
        <taxon>Viridiplantae</taxon>
        <taxon>Streptophyta</taxon>
        <taxon>Embryophyta</taxon>
        <taxon>Tracheophyta</taxon>
        <taxon>Spermatophyta</taxon>
        <taxon>Magnoliopsida</taxon>
        <taxon>Liliopsida</taxon>
        <taxon>Poales</taxon>
        <taxon>Poaceae</taxon>
        <taxon>PACMAD clade</taxon>
        <taxon>Panicoideae</taxon>
        <taxon>Andropogonodae</taxon>
        <taxon>Andropogoneae</taxon>
        <taxon>Saccharinae</taxon>
        <taxon>Miscanthus</taxon>
    </lineage>
</organism>
<sequence length="169" mass="17846">MASPSPASSSSYSSLETSILSEIGDLAPDDIFLCTRAQAVVRSSSTYQLLHLGFEGNLPRGPRRVSILAVVLDGRVLTVAGVGTVSCDNFRIPNARCVPDLCTGLNLVSVQQLAECGYLAMFGGGQCSVMEQSSSKIVGKGRLHADGGLYHLEFLNIPHDKACEDSSPT</sequence>
<proteinExistence type="predicted"/>
<dbReference type="EMBL" id="CAJGYO010000010">
    <property type="protein sequence ID" value="CAD6255769.1"/>
    <property type="molecule type" value="Genomic_DNA"/>
</dbReference>
<comment type="caution">
    <text evidence="1">The sequence shown here is derived from an EMBL/GenBank/DDBJ whole genome shotgun (WGS) entry which is preliminary data.</text>
</comment>
<reference evidence="1" key="1">
    <citation type="submission" date="2020-10" db="EMBL/GenBank/DDBJ databases">
        <authorList>
            <person name="Han B."/>
            <person name="Lu T."/>
            <person name="Zhao Q."/>
            <person name="Huang X."/>
            <person name="Zhao Y."/>
        </authorList>
    </citation>
    <scope>NUCLEOTIDE SEQUENCE</scope>
</reference>
<dbReference type="OrthoDB" id="690436at2759"/>
<evidence type="ECO:0000313" key="2">
    <source>
        <dbReference type="Proteomes" id="UP000604825"/>
    </source>
</evidence>
<gene>
    <name evidence="1" type="ORF">NCGR_LOCUS39307</name>
</gene>
<protein>
    <submittedName>
        <fullName evidence="1">Uncharacterized protein</fullName>
    </submittedName>
</protein>
<accession>A0A811QEF3</accession>
<dbReference type="Proteomes" id="UP000604825">
    <property type="component" value="Unassembled WGS sequence"/>
</dbReference>
<keyword evidence="2" id="KW-1185">Reference proteome</keyword>